<evidence type="ECO:0000256" key="1">
    <source>
        <dbReference type="SAM" id="MobiDB-lite"/>
    </source>
</evidence>
<dbReference type="EMBL" id="FOQH01000019">
    <property type="protein sequence ID" value="SFJ23123.1"/>
    <property type="molecule type" value="Genomic_DNA"/>
</dbReference>
<organism evidence="2 3">
    <name type="scientific">Albimonas pacifica</name>
    <dbReference type="NCBI Taxonomy" id="1114924"/>
    <lineage>
        <taxon>Bacteria</taxon>
        <taxon>Pseudomonadati</taxon>
        <taxon>Pseudomonadota</taxon>
        <taxon>Alphaproteobacteria</taxon>
        <taxon>Rhodobacterales</taxon>
        <taxon>Paracoccaceae</taxon>
        <taxon>Albimonas</taxon>
    </lineage>
</organism>
<dbReference type="STRING" id="1114924.SAMN05216258_1197"/>
<dbReference type="OrthoDB" id="9763644at2"/>
<proteinExistence type="predicted"/>
<evidence type="ECO:0000313" key="3">
    <source>
        <dbReference type="Proteomes" id="UP000199377"/>
    </source>
</evidence>
<keyword evidence="3" id="KW-1185">Reference proteome</keyword>
<dbReference type="RefSeq" id="WP_092865954.1">
    <property type="nucleotide sequence ID" value="NZ_FOQH01000019.1"/>
</dbReference>
<gene>
    <name evidence="2" type="ORF">SAMN05216258_1197</name>
</gene>
<dbReference type="AlphaFoldDB" id="A0A1I3PNT4"/>
<protein>
    <submittedName>
        <fullName evidence="2">Uncharacterized protein</fullName>
    </submittedName>
</protein>
<accession>A0A1I3PNT4</accession>
<dbReference type="Proteomes" id="UP000199377">
    <property type="component" value="Unassembled WGS sequence"/>
</dbReference>
<feature type="compositionally biased region" description="Basic and acidic residues" evidence="1">
    <location>
        <begin position="695"/>
        <end position="707"/>
    </location>
</feature>
<sequence>MSASDTLQYLFEELDTEFVVFRGDDELTTKSIPDAAEFLSGEGEIGISLLLANETAIGFYAPGLSENDATFIMKKQDRVMPIILLDEAVHMDKVPEEFTFDVPATGMDGWIMKETSGTFYTLDEAQALRREAPSAAEPAGEAECDGSPTAADEVADVADTAPPELIVAAGQERFQDARLLGTSTPEGDEFLKRPATFMRGKLYGAHDRRNTLDGKWKAHTGPWGSWAVDLFTQHPEDAEKEGTCFVLGESVDGARMAKAMKKMYAIGLDIDSGARLTDVLAKLEELGLIAFVYTSHSHGKDKLKLKRDEVMRKRKLSAAPSLDQIKDYLREDFKDRFEPTFIDAIKIENKELQEKDGIKIVLKTPPLDKFRVVVPLAEPVSIPSLDPSQTKALEIWENKVTGLAVNMLGVSFDVACTDPSRLFYLPRHPKGSEWDAAYVQGMPLEFDSIEPMSKAFYAKNRGAALNPLAMAGLDEGEGIPEFFTPSGKSLREWHRKAKDRYQMADMLEANVPDRIRRAGGEKAGTVHLECPFEHEHSKEGGTGTWASNALDSSSGFWFIQCHHDACQGRHKTEFLSEMLEQGWFEESVLTDEAWLLPGDDDVFDDGGAEPLATWAAGPLTRADWSSPEAATEAVRKAGLGPTSSDADVKLFILRALNGQIDHSGVNLLWEAVEAAGSRLGKRGWNALLKEARAEKDRVEEARQRPADAPDAGPDVAQADSKAQLAYASDCLRKANASEPTLFRYGTEVAEIDRVRETGQSAIRALDFRTFHARLNSVTDFRQQTGENRSRGVRAPEGVALDLYAERELPLPNLRGIVRAPVFGSDGKLIATPGYDGGSGLFYIPPDGLNVPPLPDSINEDVLREARRLLVEELLGDFMFDGVSRDALVKAALGDAVPPPSLLNLIGFMLEQFVRPLIAGPVMPMLITKPIRGAGASLLMETVQTVVDGRPSSRPLSKSEDERRKTVFTALLAGAATIYWDNVVGSVDSQVLAQLFSEDTFTDRELGRSAERQLPVRASFALSGNRPLFSDELRRRLSLVNLDPQSPEPEKRVGFRHRNLPAWTREHRGELVWALLVLVRNWLDRGRPAPQHAPAIGRYESYVDTIGGIIEAAAPNWTSWQANRSALNEIASNDEEEDIATLIETWHGDKVLRTDATARDVAELADAAELGLPVKRVPNGDGFKYAPRSFAAYLKQHKDRTFALSDGTRVKLTQAAARRAEGHPWSLVSAA</sequence>
<feature type="region of interest" description="Disordered" evidence="1">
    <location>
        <begin position="695"/>
        <end position="715"/>
    </location>
</feature>
<name>A0A1I3PNT4_9RHOB</name>
<reference evidence="2 3" key="1">
    <citation type="submission" date="2016-10" db="EMBL/GenBank/DDBJ databases">
        <authorList>
            <person name="de Groot N.N."/>
        </authorList>
    </citation>
    <scope>NUCLEOTIDE SEQUENCE [LARGE SCALE GENOMIC DNA]</scope>
    <source>
        <strain evidence="2 3">CGMCC 1.11030</strain>
    </source>
</reference>
<evidence type="ECO:0000313" key="2">
    <source>
        <dbReference type="EMBL" id="SFJ23123.1"/>
    </source>
</evidence>